<protein>
    <submittedName>
        <fullName evidence="5">Uncharacterized protein</fullName>
    </submittedName>
</protein>
<evidence type="ECO:0000256" key="3">
    <source>
        <dbReference type="SAM" id="Phobius"/>
    </source>
</evidence>
<gene>
    <name evidence="5" type="ORF">PHYPSEUDO_013703</name>
</gene>
<proteinExistence type="predicted"/>
<dbReference type="PANTHER" id="PTHR24373">
    <property type="entry name" value="SLIT RELATED LEUCINE-RICH REPEAT NEURONAL PROTEIN"/>
    <property type="match status" value="1"/>
</dbReference>
<feature type="chain" id="PRO_5035827550" evidence="4">
    <location>
        <begin position="28"/>
        <end position="576"/>
    </location>
</feature>
<dbReference type="Proteomes" id="UP000694044">
    <property type="component" value="Unassembled WGS sequence"/>
</dbReference>
<dbReference type="AlphaFoldDB" id="A0A8T1V512"/>
<feature type="region of interest" description="Disordered" evidence="2">
    <location>
        <begin position="350"/>
        <end position="397"/>
    </location>
</feature>
<dbReference type="InterPro" id="IPR050328">
    <property type="entry name" value="Dev_Immune_Receptor"/>
</dbReference>
<evidence type="ECO:0000313" key="6">
    <source>
        <dbReference type="Proteomes" id="UP000694044"/>
    </source>
</evidence>
<evidence type="ECO:0000256" key="2">
    <source>
        <dbReference type="SAM" id="MobiDB-lite"/>
    </source>
</evidence>
<dbReference type="EMBL" id="JAGDFM010000721">
    <property type="protein sequence ID" value="KAG7376352.1"/>
    <property type="molecule type" value="Genomic_DNA"/>
</dbReference>
<keyword evidence="3" id="KW-0812">Transmembrane</keyword>
<feature type="compositionally biased region" description="Polar residues" evidence="2">
    <location>
        <begin position="499"/>
        <end position="515"/>
    </location>
</feature>
<organism evidence="5 6">
    <name type="scientific">Phytophthora pseudosyringae</name>
    <dbReference type="NCBI Taxonomy" id="221518"/>
    <lineage>
        <taxon>Eukaryota</taxon>
        <taxon>Sar</taxon>
        <taxon>Stramenopiles</taxon>
        <taxon>Oomycota</taxon>
        <taxon>Peronosporomycetes</taxon>
        <taxon>Peronosporales</taxon>
        <taxon>Peronosporaceae</taxon>
        <taxon>Phytophthora</taxon>
    </lineage>
</organism>
<keyword evidence="3" id="KW-1133">Transmembrane helix</keyword>
<name>A0A8T1V512_9STRA</name>
<feature type="signal peptide" evidence="4">
    <location>
        <begin position="1"/>
        <end position="27"/>
    </location>
</feature>
<dbReference type="PANTHER" id="PTHR24373:SF370">
    <property type="entry name" value="FISH-LIPS, ISOFORM E"/>
    <property type="match status" value="1"/>
</dbReference>
<evidence type="ECO:0000256" key="4">
    <source>
        <dbReference type="SAM" id="SignalP"/>
    </source>
</evidence>
<comment type="caution">
    <text evidence="5">The sequence shown here is derived from an EMBL/GenBank/DDBJ whole genome shotgun (WGS) entry which is preliminary data.</text>
</comment>
<evidence type="ECO:0000256" key="1">
    <source>
        <dbReference type="ARBA" id="ARBA00022729"/>
    </source>
</evidence>
<dbReference type="OrthoDB" id="164695at2759"/>
<keyword evidence="3" id="KW-0472">Membrane</keyword>
<keyword evidence="1 4" id="KW-0732">Signal</keyword>
<evidence type="ECO:0000313" key="5">
    <source>
        <dbReference type="EMBL" id="KAG7376352.1"/>
    </source>
</evidence>
<keyword evidence="6" id="KW-1185">Reference proteome</keyword>
<reference evidence="5" key="1">
    <citation type="submission" date="2021-02" db="EMBL/GenBank/DDBJ databases">
        <authorList>
            <person name="Palmer J.M."/>
        </authorList>
    </citation>
    <scope>NUCLEOTIDE SEQUENCE</scope>
    <source>
        <strain evidence="5">SCRP734</strain>
    </source>
</reference>
<accession>A0A8T1V512</accession>
<dbReference type="GO" id="GO:0031012">
    <property type="term" value="C:extracellular matrix"/>
    <property type="evidence" value="ECO:0007669"/>
    <property type="project" value="TreeGrafter"/>
</dbReference>
<feature type="region of interest" description="Disordered" evidence="2">
    <location>
        <begin position="499"/>
        <end position="522"/>
    </location>
</feature>
<feature type="transmembrane region" description="Helical" evidence="3">
    <location>
        <begin position="400"/>
        <end position="420"/>
    </location>
</feature>
<sequence>MAVKLGTGRCLAALGLALVTFPHFVRGACASGSSTLTTDGCSGCGDFDLCLGFTSKDECSGSGCETDGGCTYRCMAVNGNLTTLDVLIEFGGFKSAQETAMGGYTAADLAGYPDFTDTWPSASNVDVSAVGAIELSSAVETFIMSGGTAAVNYPQGKVAGVTIMSDFISSAKAVTRVVLQNLALSSQADELAGFLPSTVKNLELSNTLLTTFPSSVGAIAALEQLILDYNYIATVDAMDVIDSLTTLSLEGNSIKTFSGVFTNLEYLFLGENNLTSVPTAIYKHSYLKTLNLTGNAFTVREFTRDQADYLNKLETLYLSASDFTVELECDESEQVAIHDVTVCLGSGVTASSTDASADATSTTTSGTANNNDTASSSTGADGSGTKVSSTSDSSSSSTSLIVGIVCGVLAVVFGVFLFVLHRRKQRDRARHKLGNSFGFTGTRFPSIDSDLVLQQPYNGLRTSAVLGEDIPMTSTEFSMANQTADSMGIPTSVDGSMGIPTSDQGTSVYPSSQPTVEADQRNPDRFLSIWNDPDLLSMQAKRPAATTIAYELRLIKKDMAAVFSSQSADLTISELK</sequence>
<dbReference type="GO" id="GO:0005615">
    <property type="term" value="C:extracellular space"/>
    <property type="evidence" value="ECO:0007669"/>
    <property type="project" value="TreeGrafter"/>
</dbReference>